<dbReference type="GO" id="GO:0016787">
    <property type="term" value="F:hydrolase activity"/>
    <property type="evidence" value="ECO:0007669"/>
    <property type="project" value="UniProtKB-UniRule"/>
</dbReference>
<dbReference type="NCBIfam" id="TIGR00040">
    <property type="entry name" value="yfcE"/>
    <property type="match status" value="1"/>
</dbReference>
<accession>A0A5N5UG89</accession>
<comment type="similarity">
    <text evidence="1">Belongs to the metallophosphoesterase superfamily. YfcE family.</text>
</comment>
<comment type="cofactor">
    <cofactor evidence="1">
        <name>a divalent metal cation</name>
        <dbReference type="ChEBI" id="CHEBI:60240"/>
    </cofactor>
</comment>
<proteinExistence type="inferred from homology"/>
<dbReference type="EMBL" id="QJOW01000002">
    <property type="protein sequence ID" value="KAB7516701.1"/>
    <property type="molecule type" value="Genomic_DNA"/>
</dbReference>
<comment type="caution">
    <text evidence="4">The sequence shown here is derived from an EMBL/GenBank/DDBJ whole genome shotgun (WGS) entry which is preliminary data.</text>
</comment>
<evidence type="ECO:0000313" key="3">
    <source>
        <dbReference type="EMBL" id="KAB7516085.1"/>
    </source>
</evidence>
<dbReference type="InterPro" id="IPR024654">
    <property type="entry name" value="Calcineurin-like_PHP_lpxH"/>
</dbReference>
<dbReference type="SUPFAM" id="SSF56300">
    <property type="entry name" value="Metallo-dependent phosphatases"/>
    <property type="match status" value="1"/>
</dbReference>
<accession>A0A5N5UBQ4</accession>
<name>A0A5N5UG89_9EURY</name>
<organism evidence="4 5">
    <name type="scientific">Halosegnis rubeus</name>
    <dbReference type="NCBI Taxonomy" id="2212850"/>
    <lineage>
        <taxon>Archaea</taxon>
        <taxon>Methanobacteriati</taxon>
        <taxon>Methanobacteriota</taxon>
        <taxon>Stenosarchaea group</taxon>
        <taxon>Halobacteria</taxon>
        <taxon>Halobacteriales</taxon>
        <taxon>Natronomonadaceae</taxon>
        <taxon>Halosegnis</taxon>
    </lineage>
</organism>
<dbReference type="Proteomes" id="UP000326865">
    <property type="component" value="Unassembled WGS sequence"/>
</dbReference>
<evidence type="ECO:0000313" key="6">
    <source>
        <dbReference type="Proteomes" id="UP000326865"/>
    </source>
</evidence>
<dbReference type="InterPro" id="IPR029052">
    <property type="entry name" value="Metallo-depent_PP-like"/>
</dbReference>
<evidence type="ECO:0000256" key="1">
    <source>
        <dbReference type="RuleBase" id="RU362039"/>
    </source>
</evidence>
<feature type="domain" description="Calcineurin-like phosphoesterase" evidence="2">
    <location>
        <begin position="2"/>
        <end position="142"/>
    </location>
</feature>
<dbReference type="PANTHER" id="PTHR11124">
    <property type="entry name" value="VACUOLAR SORTING PROTEIN VPS29"/>
    <property type="match status" value="1"/>
</dbReference>
<dbReference type="CDD" id="cd00841">
    <property type="entry name" value="MPP_YfcE"/>
    <property type="match status" value="1"/>
</dbReference>
<dbReference type="GO" id="GO:0046872">
    <property type="term" value="F:metal ion binding"/>
    <property type="evidence" value="ECO:0007669"/>
    <property type="project" value="UniProtKB-KW"/>
</dbReference>
<dbReference type="EMBL" id="QKKZ01000001">
    <property type="protein sequence ID" value="KAB7516085.1"/>
    <property type="molecule type" value="Genomic_DNA"/>
</dbReference>
<dbReference type="Proteomes" id="UP000326302">
    <property type="component" value="Unassembled WGS sequence"/>
</dbReference>
<dbReference type="EC" id="3.1.4.-" evidence="1"/>
<evidence type="ECO:0000313" key="4">
    <source>
        <dbReference type="EMBL" id="KAB7516701.1"/>
    </source>
</evidence>
<dbReference type="InterPro" id="IPR041802">
    <property type="entry name" value="MPP_YfcE"/>
</dbReference>
<dbReference type="InterPro" id="IPR000979">
    <property type="entry name" value="Phosphodiesterase_MJ0936/Vps29"/>
</dbReference>
<evidence type="ECO:0000313" key="5">
    <source>
        <dbReference type="Proteomes" id="UP000326302"/>
    </source>
</evidence>
<keyword evidence="6" id="KW-1185">Reference proteome</keyword>
<dbReference type="Gene3D" id="3.60.21.10">
    <property type="match status" value="1"/>
</dbReference>
<dbReference type="RefSeq" id="WP_152119588.1">
    <property type="nucleotide sequence ID" value="NZ_QJOW01000002.1"/>
</dbReference>
<dbReference type="OrthoDB" id="19174at2157"/>
<evidence type="ECO:0000259" key="2">
    <source>
        <dbReference type="Pfam" id="PF12850"/>
    </source>
</evidence>
<protein>
    <recommendedName>
        <fullName evidence="1">Phosphoesterase</fullName>
        <ecNumber evidence="1">3.1.4.-</ecNumber>
    </recommendedName>
</protein>
<dbReference type="AlphaFoldDB" id="A0A5N5UG89"/>
<gene>
    <name evidence="3" type="ORF">DM867_02790</name>
    <name evidence="4" type="ORF">DMP03_04855</name>
</gene>
<sequence length="173" mass="18597">MIVVLSDTHGTTGSRLDGRTASAVREADLVCHCGDFTTETVLDEFESVVESAGGEFAAVAGNNDPPAVRERIGDETVVEHEGVRLALVHGHRHHDTALAMFGRQSNADLVCVGHSHKPEFRRLGQVSVLNPGSHADPRRYRPAHAELSVGAKVIGGSLVSPDGETFERFELPR</sequence>
<keyword evidence="1" id="KW-0479">Metal-binding</keyword>
<dbReference type="Pfam" id="PF12850">
    <property type="entry name" value="Metallophos_2"/>
    <property type="match status" value="1"/>
</dbReference>
<reference evidence="5 6" key="1">
    <citation type="submission" date="2019-10" db="EMBL/GenBank/DDBJ databases">
        <title>Unraveling microbial dark matter from salterns through culturing: the case of the genus Halosegnis.</title>
        <authorList>
            <person name="Duran-Viseras A."/>
            <person name="Andrei A.-S."/>
            <person name="Vera-Gargallo B."/>
            <person name="Ghai R."/>
            <person name="Sanchez-Porro C."/>
            <person name="Ventosa A."/>
        </authorList>
    </citation>
    <scope>NUCLEOTIDE SEQUENCE [LARGE SCALE GENOMIC DNA]</scope>
    <source>
        <strain evidence="4 5">F17-44</strain>
        <strain evidence="3 6">F18-79</strain>
    </source>
</reference>